<sequence>MLRGGGAHMGTDGKASLPLVHPQSSSRGSQPPCMVPQERSLGRGHLHTDRPPAWILYHPEQRGPGGEKGGGLWQEGMLFTGRTDKLIPPPFFSLHETDIHNL</sequence>
<protein>
    <submittedName>
        <fullName evidence="2">Uncharacterized protein</fullName>
    </submittedName>
</protein>
<dbReference type="EMBL" id="JAURVH010001520">
    <property type="protein sequence ID" value="KAK5925531.1"/>
    <property type="molecule type" value="Genomic_DNA"/>
</dbReference>
<reference evidence="2 3" key="1">
    <citation type="journal article" date="2023" name="Mol. Biol. Evol.">
        <title>Genomics of Secondarily Temperate Adaptation in the Only Non-Antarctic Icefish.</title>
        <authorList>
            <person name="Rivera-Colon A.G."/>
            <person name="Rayamajhi N."/>
            <person name="Minhas B.F."/>
            <person name="Madrigal G."/>
            <person name="Bilyk K.T."/>
            <person name="Yoon V."/>
            <person name="Hune M."/>
            <person name="Gregory S."/>
            <person name="Cheng C.H.C."/>
            <person name="Catchen J.M."/>
        </authorList>
    </citation>
    <scope>NUCLEOTIDE SEQUENCE [LARGE SCALE GENOMIC DNA]</scope>
    <source>
        <tissue evidence="2">White muscle</tissue>
    </source>
</reference>
<comment type="caution">
    <text evidence="2">The sequence shown here is derived from an EMBL/GenBank/DDBJ whole genome shotgun (WGS) entry which is preliminary data.</text>
</comment>
<evidence type="ECO:0000313" key="3">
    <source>
        <dbReference type="Proteomes" id="UP001331515"/>
    </source>
</evidence>
<gene>
    <name evidence="2" type="ORF">CgunFtcFv8_018047</name>
</gene>
<keyword evidence="3" id="KW-1185">Reference proteome</keyword>
<accession>A0AAN8DME6</accession>
<dbReference type="Proteomes" id="UP001331515">
    <property type="component" value="Unassembled WGS sequence"/>
</dbReference>
<feature type="compositionally biased region" description="Gly residues" evidence="1">
    <location>
        <begin position="63"/>
        <end position="73"/>
    </location>
</feature>
<organism evidence="2 3">
    <name type="scientific">Champsocephalus gunnari</name>
    <name type="common">Mackerel icefish</name>
    <dbReference type="NCBI Taxonomy" id="52237"/>
    <lineage>
        <taxon>Eukaryota</taxon>
        <taxon>Metazoa</taxon>
        <taxon>Chordata</taxon>
        <taxon>Craniata</taxon>
        <taxon>Vertebrata</taxon>
        <taxon>Euteleostomi</taxon>
        <taxon>Actinopterygii</taxon>
        <taxon>Neopterygii</taxon>
        <taxon>Teleostei</taxon>
        <taxon>Neoteleostei</taxon>
        <taxon>Acanthomorphata</taxon>
        <taxon>Eupercaria</taxon>
        <taxon>Perciformes</taxon>
        <taxon>Notothenioidei</taxon>
        <taxon>Channichthyidae</taxon>
        <taxon>Champsocephalus</taxon>
    </lineage>
</organism>
<dbReference type="AlphaFoldDB" id="A0AAN8DME6"/>
<feature type="region of interest" description="Disordered" evidence="1">
    <location>
        <begin position="1"/>
        <end position="74"/>
    </location>
</feature>
<name>A0AAN8DME6_CHAGU</name>
<evidence type="ECO:0000256" key="1">
    <source>
        <dbReference type="SAM" id="MobiDB-lite"/>
    </source>
</evidence>
<proteinExistence type="predicted"/>
<evidence type="ECO:0000313" key="2">
    <source>
        <dbReference type="EMBL" id="KAK5925531.1"/>
    </source>
</evidence>